<proteinExistence type="predicted"/>
<accession>A0ABP9FHS7</accession>
<reference evidence="9" key="1">
    <citation type="journal article" date="2019" name="Int. J. Syst. Evol. Microbiol.">
        <title>The Global Catalogue of Microorganisms (GCM) 10K type strain sequencing project: providing services to taxonomists for standard genome sequencing and annotation.</title>
        <authorList>
            <consortium name="The Broad Institute Genomics Platform"/>
            <consortium name="The Broad Institute Genome Sequencing Center for Infectious Disease"/>
            <person name="Wu L."/>
            <person name="Ma J."/>
        </authorList>
    </citation>
    <scope>NUCLEOTIDE SEQUENCE [LARGE SCALE GENOMIC DNA]</scope>
    <source>
        <strain evidence="9">JCM 18401</strain>
    </source>
</reference>
<gene>
    <name evidence="8" type="ORF">GCM10023333_40890</name>
</gene>
<evidence type="ECO:0000256" key="2">
    <source>
        <dbReference type="ARBA" id="ARBA00022692"/>
    </source>
</evidence>
<feature type="transmembrane region" description="Helical" evidence="6">
    <location>
        <begin position="141"/>
        <end position="159"/>
    </location>
</feature>
<dbReference type="InterPro" id="IPR035952">
    <property type="entry name" value="Rhomboid-like_sf"/>
</dbReference>
<evidence type="ECO:0000313" key="8">
    <source>
        <dbReference type="EMBL" id="GAA4902585.1"/>
    </source>
</evidence>
<dbReference type="SUPFAM" id="SSF144091">
    <property type="entry name" value="Rhomboid-like"/>
    <property type="match status" value="1"/>
</dbReference>
<feature type="transmembrane region" description="Helical" evidence="6">
    <location>
        <begin position="55"/>
        <end position="86"/>
    </location>
</feature>
<dbReference type="Proteomes" id="UP001499988">
    <property type="component" value="Unassembled WGS sequence"/>
</dbReference>
<keyword evidence="9" id="KW-1185">Reference proteome</keyword>
<evidence type="ECO:0000256" key="3">
    <source>
        <dbReference type="ARBA" id="ARBA00022989"/>
    </source>
</evidence>
<dbReference type="PANTHER" id="PTHR43731:SF9">
    <property type="entry name" value="SLR1461 PROTEIN"/>
    <property type="match status" value="1"/>
</dbReference>
<feature type="transmembrane region" description="Helical" evidence="6">
    <location>
        <begin position="115"/>
        <end position="134"/>
    </location>
</feature>
<evidence type="ECO:0000256" key="4">
    <source>
        <dbReference type="ARBA" id="ARBA00023136"/>
    </source>
</evidence>
<protein>
    <recommendedName>
        <fullName evidence="7">Peptidase S54 rhomboid domain-containing protein</fullName>
    </recommendedName>
</protein>
<comment type="caution">
    <text evidence="8">The sequence shown here is derived from an EMBL/GenBank/DDBJ whole genome shotgun (WGS) entry which is preliminary data.</text>
</comment>
<feature type="domain" description="Peptidase S54 rhomboid" evidence="7">
    <location>
        <begin position="51"/>
        <end position="185"/>
    </location>
</feature>
<dbReference type="EMBL" id="BAABJZ010000106">
    <property type="protein sequence ID" value="GAA4902585.1"/>
    <property type="molecule type" value="Genomic_DNA"/>
</dbReference>
<evidence type="ECO:0000256" key="5">
    <source>
        <dbReference type="SAM" id="MobiDB-lite"/>
    </source>
</evidence>
<sequence length="242" mass="27133">MKAIKQQLFSLKQSIKLTAVFVLLLWVIWGLEWLLDGQLFRYGIVPREVGALWGIVWAPFIHGSAAHLAANSTGLLILGSALLFGYPRSRSKVLLLIWLVSGVGVWLAGRTSYHFGASGLTYGLFFFLFIVSLLRRDPRSIALMMVAFFMFGGMIYGIFPRDPGVSFESHLFGAVGGVLAAIWFWRDDPLPRRKRYDWEGEKEGEGEAAEEDKVGDLWQAASAPEQPRYDVTESDDRSKPSQ</sequence>
<dbReference type="RefSeq" id="WP_345337379.1">
    <property type="nucleotide sequence ID" value="NZ_BAABJZ010000106.1"/>
</dbReference>
<dbReference type="Gene3D" id="1.20.1540.10">
    <property type="entry name" value="Rhomboid-like"/>
    <property type="match status" value="1"/>
</dbReference>
<organism evidence="8 9">
    <name type="scientific">Ferrimonas pelagia</name>
    <dbReference type="NCBI Taxonomy" id="1177826"/>
    <lineage>
        <taxon>Bacteria</taxon>
        <taxon>Pseudomonadati</taxon>
        <taxon>Pseudomonadota</taxon>
        <taxon>Gammaproteobacteria</taxon>
        <taxon>Alteromonadales</taxon>
        <taxon>Ferrimonadaceae</taxon>
        <taxon>Ferrimonas</taxon>
    </lineage>
</organism>
<feature type="transmembrane region" description="Helical" evidence="6">
    <location>
        <begin position="15"/>
        <end position="35"/>
    </location>
</feature>
<keyword evidence="3 6" id="KW-1133">Transmembrane helix</keyword>
<feature type="region of interest" description="Disordered" evidence="5">
    <location>
        <begin position="197"/>
        <end position="242"/>
    </location>
</feature>
<evidence type="ECO:0000259" key="7">
    <source>
        <dbReference type="Pfam" id="PF01694"/>
    </source>
</evidence>
<dbReference type="PANTHER" id="PTHR43731">
    <property type="entry name" value="RHOMBOID PROTEASE"/>
    <property type="match status" value="1"/>
</dbReference>
<feature type="transmembrane region" description="Helical" evidence="6">
    <location>
        <begin position="93"/>
        <end position="109"/>
    </location>
</feature>
<dbReference type="InterPro" id="IPR022764">
    <property type="entry name" value="Peptidase_S54_rhomboid_dom"/>
</dbReference>
<evidence type="ECO:0000313" key="9">
    <source>
        <dbReference type="Proteomes" id="UP001499988"/>
    </source>
</evidence>
<dbReference type="Pfam" id="PF01694">
    <property type="entry name" value="Rhomboid"/>
    <property type="match status" value="1"/>
</dbReference>
<comment type="subcellular location">
    <subcellularLocation>
        <location evidence="1">Membrane</location>
        <topology evidence="1">Multi-pass membrane protein</topology>
    </subcellularLocation>
</comment>
<feature type="compositionally biased region" description="Basic and acidic residues" evidence="5">
    <location>
        <begin position="227"/>
        <end position="242"/>
    </location>
</feature>
<feature type="compositionally biased region" description="Basic and acidic residues" evidence="5">
    <location>
        <begin position="197"/>
        <end position="215"/>
    </location>
</feature>
<feature type="transmembrane region" description="Helical" evidence="6">
    <location>
        <begin position="165"/>
        <end position="185"/>
    </location>
</feature>
<keyword evidence="4 6" id="KW-0472">Membrane</keyword>
<keyword evidence="2 6" id="KW-0812">Transmembrane</keyword>
<evidence type="ECO:0000256" key="6">
    <source>
        <dbReference type="SAM" id="Phobius"/>
    </source>
</evidence>
<dbReference type="InterPro" id="IPR050925">
    <property type="entry name" value="Rhomboid_protease_S54"/>
</dbReference>
<evidence type="ECO:0000256" key="1">
    <source>
        <dbReference type="ARBA" id="ARBA00004141"/>
    </source>
</evidence>
<name>A0ABP9FHS7_9GAMM</name>